<gene>
    <name evidence="2" type="ORF">MSIMFB_00483</name>
</gene>
<dbReference type="RefSeq" id="WP_260860920.1">
    <property type="nucleotide sequence ID" value="NZ_OCTY01000002.1"/>
</dbReference>
<organism evidence="2 3">
    <name type="scientific">Mycobacterium simulans</name>
    <dbReference type="NCBI Taxonomy" id="627089"/>
    <lineage>
        <taxon>Bacteria</taxon>
        <taxon>Bacillati</taxon>
        <taxon>Actinomycetota</taxon>
        <taxon>Actinomycetes</taxon>
        <taxon>Mycobacteriales</taxon>
        <taxon>Mycobacteriaceae</taxon>
        <taxon>Mycobacterium</taxon>
    </lineage>
</organism>
<accession>A0A7Z7IIG0</accession>
<dbReference type="EMBL" id="OCTY01000002">
    <property type="protein sequence ID" value="SOJ52978.1"/>
    <property type="molecule type" value="Genomic_DNA"/>
</dbReference>
<proteinExistence type="predicted"/>
<evidence type="ECO:0000313" key="2">
    <source>
        <dbReference type="EMBL" id="SOJ52978.1"/>
    </source>
</evidence>
<dbReference type="AlphaFoldDB" id="A0A7Z7IIG0"/>
<name>A0A7Z7IIG0_9MYCO</name>
<dbReference type="InterPro" id="IPR000084">
    <property type="entry name" value="PE-PGRS_N"/>
</dbReference>
<keyword evidence="3" id="KW-1185">Reference proteome</keyword>
<reference evidence="2 3" key="1">
    <citation type="submission" date="2017-10" db="EMBL/GenBank/DDBJ databases">
        <authorList>
            <consortium name="Urmite Genomes"/>
        </authorList>
    </citation>
    <scope>NUCLEOTIDE SEQUENCE [LARGE SCALE GENOMIC DNA]</scope>
    <source>
        <strain evidence="2 3">FB-527</strain>
    </source>
</reference>
<evidence type="ECO:0000259" key="1">
    <source>
        <dbReference type="Pfam" id="PF00934"/>
    </source>
</evidence>
<comment type="caution">
    <text evidence="2">The sequence shown here is derived from an EMBL/GenBank/DDBJ whole genome shotgun (WGS) entry which is preliminary data.</text>
</comment>
<dbReference type="Proteomes" id="UP000554965">
    <property type="component" value="Unassembled WGS sequence"/>
</dbReference>
<protein>
    <recommendedName>
        <fullName evidence="1">PE domain-containing protein</fullName>
    </recommendedName>
</protein>
<dbReference type="Pfam" id="PF00934">
    <property type="entry name" value="PE"/>
    <property type="match status" value="1"/>
</dbReference>
<sequence length="67" mass="6943">MFVSVVPQTVAAAGSDLARISSSIKRGKCRRGNSDCRHTGRAADEVSAAIATLFGSYAQESTPAASR</sequence>
<dbReference type="InterPro" id="IPR038332">
    <property type="entry name" value="PPE_sf"/>
</dbReference>
<dbReference type="Gene3D" id="1.10.287.850">
    <property type="entry name" value="HP0062-like domain"/>
    <property type="match status" value="1"/>
</dbReference>
<dbReference type="SUPFAM" id="SSF140459">
    <property type="entry name" value="PE/PPE dimer-like"/>
    <property type="match status" value="1"/>
</dbReference>
<evidence type="ECO:0000313" key="3">
    <source>
        <dbReference type="Proteomes" id="UP000554965"/>
    </source>
</evidence>
<feature type="domain" description="PE" evidence="1">
    <location>
        <begin position="3"/>
        <end position="61"/>
    </location>
</feature>